<accession>A0A1I6BM53</accession>
<feature type="region of interest" description="Disordered" evidence="1">
    <location>
        <begin position="1"/>
        <end position="33"/>
    </location>
</feature>
<gene>
    <name evidence="2" type="ORF">SAMN05421854_13212</name>
</gene>
<feature type="compositionally biased region" description="Basic residues" evidence="1">
    <location>
        <begin position="9"/>
        <end position="18"/>
    </location>
</feature>
<evidence type="ECO:0000256" key="1">
    <source>
        <dbReference type="SAM" id="MobiDB-lite"/>
    </source>
</evidence>
<dbReference type="Proteomes" id="UP000199137">
    <property type="component" value="Unassembled WGS sequence"/>
</dbReference>
<organism evidence="2 3">
    <name type="scientific">Amycolatopsis rubida</name>
    <dbReference type="NCBI Taxonomy" id="112413"/>
    <lineage>
        <taxon>Bacteria</taxon>
        <taxon>Bacillati</taxon>
        <taxon>Actinomycetota</taxon>
        <taxon>Actinomycetes</taxon>
        <taxon>Pseudonocardiales</taxon>
        <taxon>Pseudonocardiaceae</taxon>
        <taxon>Amycolatopsis</taxon>
    </lineage>
</organism>
<protein>
    <submittedName>
        <fullName evidence="2">Uncharacterized protein</fullName>
    </submittedName>
</protein>
<dbReference type="RefSeq" id="WP_093577394.1">
    <property type="nucleotide sequence ID" value="NZ_FOWC01000032.1"/>
</dbReference>
<dbReference type="AlphaFoldDB" id="A0A1I6BM53"/>
<evidence type="ECO:0000313" key="2">
    <source>
        <dbReference type="EMBL" id="SFQ82000.1"/>
    </source>
</evidence>
<evidence type="ECO:0000313" key="3">
    <source>
        <dbReference type="Proteomes" id="UP000199137"/>
    </source>
</evidence>
<proteinExistence type="predicted"/>
<sequence>MAKLSLTTRYRHGSRRPAPRAAHSASSKQWRRKIAASRFGPREQQALFAGLRKGLSLTQAAKPVDMTANAVYGRARWDEEFRDRLEAVLDETCPGGEWCGTATGAKRGGHCLACRRAHHPPRQSR</sequence>
<reference evidence="2 3" key="1">
    <citation type="submission" date="2016-10" db="EMBL/GenBank/DDBJ databases">
        <authorList>
            <person name="de Groot N.N."/>
        </authorList>
    </citation>
    <scope>NUCLEOTIDE SEQUENCE [LARGE SCALE GENOMIC DNA]</scope>
    <source>
        <strain evidence="2 3">DSM 44637</strain>
    </source>
</reference>
<dbReference type="OrthoDB" id="5197632at2"/>
<name>A0A1I6BM53_9PSEU</name>
<dbReference type="EMBL" id="FOWC01000032">
    <property type="protein sequence ID" value="SFQ82000.1"/>
    <property type="molecule type" value="Genomic_DNA"/>
</dbReference>